<feature type="compositionally biased region" description="Polar residues" evidence="1">
    <location>
        <begin position="254"/>
        <end position="265"/>
    </location>
</feature>
<organism evidence="2 3">
    <name type="scientific">Heliomicrobium undosum</name>
    <dbReference type="NCBI Taxonomy" id="121734"/>
    <lineage>
        <taxon>Bacteria</taxon>
        <taxon>Bacillati</taxon>
        <taxon>Bacillota</taxon>
        <taxon>Clostridia</taxon>
        <taxon>Eubacteriales</taxon>
        <taxon>Heliobacteriaceae</taxon>
        <taxon>Heliomicrobium</taxon>
    </lineage>
</organism>
<dbReference type="OrthoDB" id="9805070at2"/>
<dbReference type="EMBL" id="WXEY01000046">
    <property type="protein sequence ID" value="MZP31469.1"/>
    <property type="molecule type" value="Genomic_DNA"/>
</dbReference>
<dbReference type="Proteomes" id="UP000463470">
    <property type="component" value="Unassembled WGS sequence"/>
</dbReference>
<evidence type="ECO:0000313" key="3">
    <source>
        <dbReference type="Proteomes" id="UP000463470"/>
    </source>
</evidence>
<dbReference type="RefSeq" id="WP_161259983.1">
    <property type="nucleotide sequence ID" value="NZ_WXEY01000046.1"/>
</dbReference>
<gene>
    <name evidence="2" type="ORF">GTO91_17395</name>
</gene>
<feature type="compositionally biased region" description="Basic and acidic residues" evidence="1">
    <location>
        <begin position="193"/>
        <end position="210"/>
    </location>
</feature>
<comment type="caution">
    <text evidence="2">The sequence shown here is derived from an EMBL/GenBank/DDBJ whole genome shotgun (WGS) entry which is preliminary data.</text>
</comment>
<dbReference type="AlphaFoldDB" id="A0A845L845"/>
<feature type="region of interest" description="Disordered" evidence="1">
    <location>
        <begin position="184"/>
        <end position="210"/>
    </location>
</feature>
<accession>A0A845L845</accession>
<evidence type="ECO:0000313" key="2">
    <source>
        <dbReference type="EMBL" id="MZP31469.1"/>
    </source>
</evidence>
<reference evidence="2 3" key="1">
    <citation type="submission" date="2020-01" db="EMBL/GenBank/DDBJ databases">
        <title>Whole-genome sequence of Heliobacterium undosum DSM 13378.</title>
        <authorList>
            <person name="Kyndt J.A."/>
            <person name="Meyer T.E."/>
        </authorList>
    </citation>
    <scope>NUCLEOTIDE SEQUENCE [LARGE SCALE GENOMIC DNA]</scope>
    <source>
        <strain evidence="2 3">DSM 13378</strain>
    </source>
</reference>
<name>A0A845L845_9FIRM</name>
<evidence type="ECO:0000256" key="1">
    <source>
        <dbReference type="SAM" id="MobiDB-lite"/>
    </source>
</evidence>
<proteinExistence type="predicted"/>
<feature type="region of interest" description="Disordered" evidence="1">
    <location>
        <begin position="244"/>
        <end position="281"/>
    </location>
</feature>
<protein>
    <submittedName>
        <fullName evidence="2">Uncharacterized protein</fullName>
    </submittedName>
</protein>
<keyword evidence="3" id="KW-1185">Reference proteome</keyword>
<sequence>MMQLLSSLRGKILLNEEDLQSLKTYIQKKYPDASPRDRAAVLADAVHRVLDGKMPLFPQTARLRIRRRLMEEAVARKRFVIDAGDVFWVSLNEDVPKVQRIDALWLWLAREQGIDLPRGELQLIVDSLVEKIVAENISDFEGLLPSLAPPAISGGLPENSNQAAIGQGAEAGVAVVAAPSSAMADSPSASTVKTDKELQKARRLNEPSREKRGWMPAAAACLILLLISLSVLFRSTPFGAETVPGSEAFPAGSVETTSRLMSPTSNDRHDKNTTGNELPPSLRYRSVREDALRQWLNQRNSLLAEEPYFSVILQTAKAYDIHPLFLFAITGQEQAFVPRTDTDARKIANNPFNVYKSWRKYNTRIQDSAEIAAVTIVSLSKNRPEGADPVAWINTRYSEDERWYIGVNSLFSMLVREVGEKEEVQL</sequence>